<proteinExistence type="predicted"/>
<reference evidence="2" key="1">
    <citation type="submission" date="2025-08" db="UniProtKB">
        <authorList>
            <consortium name="RefSeq"/>
        </authorList>
    </citation>
    <scope>IDENTIFICATION</scope>
</reference>
<accession>A0AC55DJU6</accession>
<organism evidence="1 2">
    <name type="scientific">Echinops telfairi</name>
    <name type="common">Lesser hedgehog tenrec</name>
    <dbReference type="NCBI Taxonomy" id="9371"/>
    <lineage>
        <taxon>Eukaryota</taxon>
        <taxon>Metazoa</taxon>
        <taxon>Chordata</taxon>
        <taxon>Craniata</taxon>
        <taxon>Vertebrata</taxon>
        <taxon>Euteleostomi</taxon>
        <taxon>Mammalia</taxon>
        <taxon>Eutheria</taxon>
        <taxon>Afrotheria</taxon>
        <taxon>Tenrecidae</taxon>
        <taxon>Tenrecinae</taxon>
        <taxon>Echinops</taxon>
    </lineage>
</organism>
<evidence type="ECO:0000313" key="2">
    <source>
        <dbReference type="RefSeq" id="XP_045152016.1"/>
    </source>
</evidence>
<keyword evidence="1" id="KW-1185">Reference proteome</keyword>
<evidence type="ECO:0000313" key="1">
    <source>
        <dbReference type="Proteomes" id="UP000694863"/>
    </source>
</evidence>
<protein>
    <submittedName>
        <fullName evidence="2">Gastrin-releasing peptide</fullName>
    </submittedName>
</protein>
<name>A0AC55DJU6_ECHTE</name>
<dbReference type="Proteomes" id="UP000694863">
    <property type="component" value="Unplaced"/>
</dbReference>
<dbReference type="RefSeq" id="XP_045152016.1">
    <property type="nucleotide sequence ID" value="XM_045296081.1"/>
</dbReference>
<sequence>MCGRELSLILLALVLCRAPWGQAAPAPADGGPMLAKMYPRGNHWAVGHLMGKKSTGESPYVDEGGKQEQSLPEQVKWEEAARNLLGLMEAQENRSDQPPPLQLLGHRQPTWKPEGSSKFRDRGSEREGGPLAPSGEGQHP</sequence>
<gene>
    <name evidence="2" type="primary">LOC101658332</name>
</gene>